<evidence type="ECO:0000256" key="1">
    <source>
        <dbReference type="ARBA" id="ARBA00022553"/>
    </source>
</evidence>
<dbReference type="AlphaFoldDB" id="A0A135W2A9"/>
<sequence>MRKFLLLFSLLLIFTVFGQQYSSIWYNTDNGMPQNSIKDIVKDKYGFIWICTDGGILRYDGQTFINYNNLKLTNFSFAKFLGNVQSDHILLPNSGQFQYLIIRDRKITVTDKKSPLLKDVAERTIFNHQEYISFIKNNSANSVESGFIKFQKGTYFFDRKSIIYRKNSGEEKIIPIKFKQEDQKNLFRFSDFLFLRDVKNKRILKFSEENISVFHDDNPLYHDISSKIFWQDLNQQNFIINKGKIYFSELDNGNLKTTPILELKNNDIDISMIYSLLYDKENNTMYVGTLNKGLNIIKIPSFSTPKADHRLENRVQYSVLPFEKDKIINFQGRVYDKNSLIKDYHFNMVDEWCLVYDESNNILYPKNGKIYRRLLKYNYEKYDSVDIGKNNKAIAIFKDKGFYLLKAKDATQFYLKIYSNGSLQNLLGDFTFKSEVSTVIPINRDEFLVGCDNKMHVISLSEKTIKKINIPDLSLKSAIITKDGNIWILTRGKGLYLFKNNKFIQMPFDEGGYLSYPNNLVKDSKGYLWISSNNGLFKIPENTLLEYAKNNKTKVIYYRYTKEDGFNINEFNGAVNSFTKLDNGDFVVPSMDGYVFFDPLKVPSYYPKAENIYIERARSKGDLIYFKDTLNLENGFSLASVYIDIPYYSNNDNLYIETSLQQGDQPEKWQRLKGKEFTLNNLSPGNYTLKIRVLISPDGKFAYKKISIHVPALFYQTIWFRVLISVLFLGLILFIILLRTRILTVKNNQLKKIVHQKNDELKTTQHQLKNESEYQKNLIETINHDITTPIKYLSAMSQKLSETDNPKLQKQYFDTIYKSSEELYKFTLNLKNYTELFNNESLKYQKNTYSVFDILETKRKLFEEIAFQKGTTIVNNSSKNIKLNLNESILAAIIHNLLDNAVKNTSGGNIILDAREEPDFIIFNISDSGKGMSDMLLDYYNNLMNDIENKPSSFKNHGLGLHLVIQLLKKSEGKIMFTNHIPAGTKVEIIIQNQR</sequence>
<reference evidence="5" key="1">
    <citation type="submission" date="2015-12" db="EMBL/GenBank/DDBJ databases">
        <title>Genome sequence of a biocontrol rhizobacterium Chryseobacterium kwangjuense strain KJ1R5 isolated from pepper (Capsicum annuum L.).</title>
        <authorList>
            <person name="Jeong J.-J."/>
            <person name="Park H."/>
            <person name="Mannaa M."/>
            <person name="Sang M.K."/>
            <person name="Choi I.-G."/>
            <person name="Kim K.D."/>
        </authorList>
    </citation>
    <scope>NUCLEOTIDE SEQUENCE [LARGE SCALE GENOMIC DNA]</scope>
    <source>
        <strain evidence="5">KJ1R5</strain>
    </source>
</reference>
<dbReference type="InterPro" id="IPR005467">
    <property type="entry name" value="His_kinase_dom"/>
</dbReference>
<feature type="domain" description="Histidine kinase" evidence="3">
    <location>
        <begin position="781"/>
        <end position="995"/>
    </location>
</feature>
<dbReference type="InterPro" id="IPR036097">
    <property type="entry name" value="HisK_dim/P_sf"/>
</dbReference>
<dbReference type="SUPFAM" id="SSF63829">
    <property type="entry name" value="Calcium-dependent phosphotriesterase"/>
    <property type="match status" value="1"/>
</dbReference>
<dbReference type="PROSITE" id="PS50109">
    <property type="entry name" value="HIS_KIN"/>
    <property type="match status" value="1"/>
</dbReference>
<dbReference type="SUPFAM" id="SSF55874">
    <property type="entry name" value="ATPase domain of HSP90 chaperone/DNA topoisomerase II/histidine kinase"/>
    <property type="match status" value="1"/>
</dbReference>
<dbReference type="RefSeq" id="WP_062653538.1">
    <property type="nucleotide sequence ID" value="NZ_LPUR01000019.1"/>
</dbReference>
<dbReference type="GO" id="GO:0000155">
    <property type="term" value="F:phosphorelay sensor kinase activity"/>
    <property type="evidence" value="ECO:0007669"/>
    <property type="project" value="InterPro"/>
</dbReference>
<organism evidence="4 5">
    <name type="scientific">Chryseobacterium kwangjuense</name>
    <dbReference type="NCBI Taxonomy" id="267125"/>
    <lineage>
        <taxon>Bacteria</taxon>
        <taxon>Pseudomonadati</taxon>
        <taxon>Bacteroidota</taxon>
        <taxon>Flavobacteriia</taxon>
        <taxon>Flavobacteriales</taxon>
        <taxon>Weeksellaceae</taxon>
        <taxon>Chryseobacterium group</taxon>
        <taxon>Chryseobacterium</taxon>
    </lineage>
</organism>
<dbReference type="InterPro" id="IPR013783">
    <property type="entry name" value="Ig-like_fold"/>
</dbReference>
<gene>
    <name evidence="4" type="ORF">AU378_20575</name>
</gene>
<proteinExistence type="predicted"/>
<feature type="transmembrane region" description="Helical" evidence="2">
    <location>
        <begin position="718"/>
        <end position="738"/>
    </location>
</feature>
<dbReference type="InterPro" id="IPR003594">
    <property type="entry name" value="HATPase_dom"/>
</dbReference>
<evidence type="ECO:0000313" key="4">
    <source>
        <dbReference type="EMBL" id="KXH79056.1"/>
    </source>
</evidence>
<keyword evidence="2" id="KW-1133">Transmembrane helix</keyword>
<accession>A0A135W2A9</accession>
<dbReference type="PANTHER" id="PTHR43547:SF2">
    <property type="entry name" value="HYBRID SIGNAL TRANSDUCTION HISTIDINE KINASE C"/>
    <property type="match status" value="1"/>
</dbReference>
<dbReference type="SUPFAM" id="SSF47384">
    <property type="entry name" value="Homodimeric domain of signal transducing histidine kinase"/>
    <property type="match status" value="1"/>
</dbReference>
<keyword evidence="2" id="KW-0472">Membrane</keyword>
<evidence type="ECO:0000313" key="5">
    <source>
        <dbReference type="Proteomes" id="UP000070513"/>
    </source>
</evidence>
<dbReference type="SMART" id="SM00387">
    <property type="entry name" value="HATPase_c"/>
    <property type="match status" value="1"/>
</dbReference>
<comment type="caution">
    <text evidence="4">The sequence shown here is derived from an EMBL/GenBank/DDBJ whole genome shotgun (WGS) entry which is preliminary data.</text>
</comment>
<dbReference type="Gene3D" id="2.60.40.10">
    <property type="entry name" value="Immunoglobulins"/>
    <property type="match status" value="1"/>
</dbReference>
<dbReference type="PANTHER" id="PTHR43547">
    <property type="entry name" value="TWO-COMPONENT HISTIDINE KINASE"/>
    <property type="match status" value="1"/>
</dbReference>
<dbReference type="InterPro" id="IPR036890">
    <property type="entry name" value="HATPase_C_sf"/>
</dbReference>
<dbReference type="Proteomes" id="UP000070513">
    <property type="component" value="Unassembled WGS sequence"/>
</dbReference>
<keyword evidence="2" id="KW-0812">Transmembrane</keyword>
<keyword evidence="1" id="KW-0597">Phosphoprotein</keyword>
<evidence type="ECO:0000256" key="2">
    <source>
        <dbReference type="SAM" id="Phobius"/>
    </source>
</evidence>
<dbReference type="Gene3D" id="1.10.287.130">
    <property type="match status" value="1"/>
</dbReference>
<dbReference type="InterPro" id="IPR015943">
    <property type="entry name" value="WD40/YVTN_repeat-like_dom_sf"/>
</dbReference>
<evidence type="ECO:0000259" key="3">
    <source>
        <dbReference type="PROSITE" id="PS50109"/>
    </source>
</evidence>
<dbReference type="EMBL" id="LPUR01000019">
    <property type="protein sequence ID" value="KXH79056.1"/>
    <property type="molecule type" value="Genomic_DNA"/>
</dbReference>
<reference evidence="4 5" key="2">
    <citation type="journal article" date="2016" name="Genome Announc.">
        <title>Draft Genome Sequence of a Biocontrol Rhizobacterium, Chryseobacterium kwangjuense Strain KJ1R5, Isolated from Pepper (Capsicum annuum).</title>
        <authorList>
            <person name="Jeong J.J."/>
            <person name="Park H."/>
            <person name="Park B.H."/>
            <person name="Mannaa M."/>
            <person name="Sang M.K."/>
            <person name="Choi I.G."/>
            <person name="Kim K.D."/>
        </authorList>
    </citation>
    <scope>NUCLEOTIDE SEQUENCE [LARGE SCALE GENOMIC DNA]</scope>
    <source>
        <strain evidence="4 5">KJ1R5</strain>
    </source>
</reference>
<dbReference type="OrthoDB" id="8676692at2"/>
<protein>
    <recommendedName>
        <fullName evidence="3">Histidine kinase domain-containing protein</fullName>
    </recommendedName>
</protein>
<dbReference type="Pfam" id="PF02518">
    <property type="entry name" value="HATPase_c"/>
    <property type="match status" value="1"/>
</dbReference>
<dbReference type="Gene3D" id="3.30.565.10">
    <property type="entry name" value="Histidine kinase-like ATPase, C-terminal domain"/>
    <property type="match status" value="1"/>
</dbReference>
<dbReference type="Pfam" id="PF07494">
    <property type="entry name" value="Reg_prop"/>
    <property type="match status" value="1"/>
</dbReference>
<dbReference type="Gene3D" id="2.130.10.10">
    <property type="entry name" value="YVTN repeat-like/Quinoprotein amine dehydrogenase"/>
    <property type="match status" value="2"/>
</dbReference>
<dbReference type="InterPro" id="IPR011110">
    <property type="entry name" value="Reg_prop"/>
</dbReference>
<name>A0A135W2A9_9FLAO</name>